<reference evidence="1" key="1">
    <citation type="journal article" date="2022" name="Int. J. Mol. Sci.">
        <title>Draft Genome of Tanacetum Coccineum: Genomic Comparison of Closely Related Tanacetum-Family Plants.</title>
        <authorList>
            <person name="Yamashiro T."/>
            <person name="Shiraishi A."/>
            <person name="Nakayama K."/>
            <person name="Satake H."/>
        </authorList>
    </citation>
    <scope>NUCLEOTIDE SEQUENCE</scope>
</reference>
<dbReference type="Proteomes" id="UP001151760">
    <property type="component" value="Unassembled WGS sequence"/>
</dbReference>
<sequence>MTDLDKTLVNGGCSEEILNTRALLLKELHDLIYIDSLEIAQKAKVRWSIEGDGNSKYFHGILNKKRSQLAIRGVLVDGEWITDPCKKVQDLERNVSYDEIKSAVWDCGHNKSSGPDGFTFEFFLRYWNIIDLDVVAAVSDFFSSVILLGLGSQDKPSKSKLMRVGVQSEDIVSTTTIVGCSTFTSPFNYLDVKVGGAFKSFNSIAKRSTWLDIVREVSTLSTKGFLMDKYGDLNVGELVERMQQDKGSGEVDSPIETDRHIEAGDCEDTLDRLTNDERKAAMDAFTVWGANLLAHMSDLNLIILMEHMVSVPNTGNVVANAFNNGLGTSPKKIQSSLEKVAFLVVDYYVCNDWSKYGLTRVMMNSKGFFYFKFESRKGLEDVLENESWMIRDEISLIATQIGKLIMLDSFTSSRCIDSWGRSSFKRCLIEIRSRVDERCGNSLVVINAISLGSLLQKFDPSKKLHAKKGGPHVHTCKTSVPTSNPYDVLNDLESEDEAEVVYDETVNLKSTRTGASPPYGS</sequence>
<organism evidence="1 2">
    <name type="scientific">Tanacetum coccineum</name>
    <dbReference type="NCBI Taxonomy" id="301880"/>
    <lineage>
        <taxon>Eukaryota</taxon>
        <taxon>Viridiplantae</taxon>
        <taxon>Streptophyta</taxon>
        <taxon>Embryophyta</taxon>
        <taxon>Tracheophyta</taxon>
        <taxon>Spermatophyta</taxon>
        <taxon>Magnoliopsida</taxon>
        <taxon>eudicotyledons</taxon>
        <taxon>Gunneridae</taxon>
        <taxon>Pentapetalae</taxon>
        <taxon>asterids</taxon>
        <taxon>campanulids</taxon>
        <taxon>Asterales</taxon>
        <taxon>Asteraceae</taxon>
        <taxon>Asteroideae</taxon>
        <taxon>Anthemideae</taxon>
        <taxon>Anthemidinae</taxon>
        <taxon>Tanacetum</taxon>
    </lineage>
</organism>
<protein>
    <recommendedName>
        <fullName evidence="3">DUF4283 domain-containing protein</fullName>
    </recommendedName>
</protein>
<accession>A0ABQ4WRH3</accession>
<evidence type="ECO:0000313" key="2">
    <source>
        <dbReference type="Proteomes" id="UP001151760"/>
    </source>
</evidence>
<reference evidence="1" key="2">
    <citation type="submission" date="2022-01" db="EMBL/GenBank/DDBJ databases">
        <authorList>
            <person name="Yamashiro T."/>
            <person name="Shiraishi A."/>
            <person name="Satake H."/>
            <person name="Nakayama K."/>
        </authorList>
    </citation>
    <scope>NUCLEOTIDE SEQUENCE</scope>
</reference>
<gene>
    <name evidence="1" type="ORF">Tco_0628593</name>
</gene>
<name>A0ABQ4WRH3_9ASTR</name>
<keyword evidence="2" id="KW-1185">Reference proteome</keyword>
<evidence type="ECO:0000313" key="1">
    <source>
        <dbReference type="EMBL" id="GJS55231.1"/>
    </source>
</evidence>
<evidence type="ECO:0008006" key="3">
    <source>
        <dbReference type="Google" id="ProtNLM"/>
    </source>
</evidence>
<dbReference type="EMBL" id="BQNB010008854">
    <property type="protein sequence ID" value="GJS55231.1"/>
    <property type="molecule type" value="Genomic_DNA"/>
</dbReference>
<proteinExistence type="predicted"/>
<comment type="caution">
    <text evidence="1">The sequence shown here is derived from an EMBL/GenBank/DDBJ whole genome shotgun (WGS) entry which is preliminary data.</text>
</comment>